<protein>
    <submittedName>
        <fullName evidence="3">Endonuclease</fullName>
    </submittedName>
</protein>
<keyword evidence="3" id="KW-0540">Nuclease</keyword>
<dbReference type="PANTHER" id="PTHR14859">
    <property type="entry name" value="CALCOFLUOR WHITE HYPERSENSITIVE PROTEIN PRECURSOR"/>
    <property type="match status" value="1"/>
</dbReference>
<dbReference type="GO" id="GO:0004519">
    <property type="term" value="F:endonuclease activity"/>
    <property type="evidence" value="ECO:0007669"/>
    <property type="project" value="UniProtKB-KW"/>
</dbReference>
<keyword evidence="4" id="KW-1185">Reference proteome</keyword>
<keyword evidence="3" id="KW-0378">Hydrolase</keyword>
<feature type="transmembrane region" description="Helical" evidence="1">
    <location>
        <begin position="12"/>
        <end position="35"/>
    </location>
</feature>
<feature type="domain" description="Endonuclease/exonuclease/phosphatase" evidence="2">
    <location>
        <begin position="110"/>
        <end position="363"/>
    </location>
</feature>
<dbReference type="InterPro" id="IPR036691">
    <property type="entry name" value="Endo/exonu/phosph_ase_sf"/>
</dbReference>
<dbReference type="GO" id="GO:0016020">
    <property type="term" value="C:membrane"/>
    <property type="evidence" value="ECO:0007669"/>
    <property type="project" value="GOC"/>
</dbReference>
<organism evidence="3 4">
    <name type="scientific">Mucilaginibacter aquatilis</name>
    <dbReference type="NCBI Taxonomy" id="1517760"/>
    <lineage>
        <taxon>Bacteria</taxon>
        <taxon>Pseudomonadati</taxon>
        <taxon>Bacteroidota</taxon>
        <taxon>Sphingobacteriia</taxon>
        <taxon>Sphingobacteriales</taxon>
        <taxon>Sphingobacteriaceae</taxon>
        <taxon>Mucilaginibacter</taxon>
    </lineage>
</organism>
<keyword evidence="3" id="KW-0255">Endonuclease</keyword>
<dbReference type="SUPFAM" id="SSF56219">
    <property type="entry name" value="DNase I-like"/>
    <property type="match status" value="1"/>
</dbReference>
<feature type="transmembrane region" description="Helical" evidence="1">
    <location>
        <begin position="41"/>
        <end position="66"/>
    </location>
</feature>
<dbReference type="RefSeq" id="WP_157540586.1">
    <property type="nucleotide sequence ID" value="NZ_WQLA01000002.1"/>
</dbReference>
<dbReference type="Proteomes" id="UP000434850">
    <property type="component" value="Unassembled WGS sequence"/>
</dbReference>
<name>A0A6I4IBB9_9SPHI</name>
<feature type="transmembrane region" description="Helical" evidence="1">
    <location>
        <begin position="73"/>
        <end position="88"/>
    </location>
</feature>
<evidence type="ECO:0000256" key="1">
    <source>
        <dbReference type="SAM" id="Phobius"/>
    </source>
</evidence>
<evidence type="ECO:0000313" key="4">
    <source>
        <dbReference type="Proteomes" id="UP000434850"/>
    </source>
</evidence>
<keyword evidence="1" id="KW-0812">Transmembrane</keyword>
<dbReference type="InterPro" id="IPR051916">
    <property type="entry name" value="GPI-anchor_lipid_remodeler"/>
</dbReference>
<gene>
    <name evidence="3" type="ORF">GO816_06735</name>
</gene>
<evidence type="ECO:0000313" key="3">
    <source>
        <dbReference type="EMBL" id="MVN90816.1"/>
    </source>
</evidence>
<comment type="caution">
    <text evidence="3">The sequence shown here is derived from an EMBL/GenBank/DDBJ whole genome shotgun (WGS) entry which is preliminary data.</text>
</comment>
<dbReference type="InterPro" id="IPR005135">
    <property type="entry name" value="Endo/exonuclease/phosphatase"/>
</dbReference>
<dbReference type="AlphaFoldDB" id="A0A6I4IBB9"/>
<accession>A0A6I4IBB9</accession>
<evidence type="ECO:0000259" key="2">
    <source>
        <dbReference type="Pfam" id="PF03372"/>
    </source>
</evidence>
<reference evidence="3 4" key="1">
    <citation type="submission" date="2019-12" db="EMBL/GenBank/DDBJ databases">
        <title>Mucilaginibacter sp. HME9299 genome sequencing and assembly.</title>
        <authorList>
            <person name="Kang H."/>
            <person name="Kim H."/>
            <person name="Joh K."/>
        </authorList>
    </citation>
    <scope>NUCLEOTIDE SEQUENCE [LARGE SCALE GENOMIC DNA]</scope>
    <source>
        <strain evidence="3 4">HME9299</strain>
    </source>
</reference>
<sequence length="373" mass="43005">MRAKQKKRRLFFLDKIFLWLSIGFGLALLVCYLAPVTDPRTFWPVAFFGLGYLPLLLVNFCLLLYWLIRRSRYILVPLLCIGLGWNILRDNVGLRTKKHQNTGSNAIKVMTYNAHNFKPYGQQVNDPVTKKRMLQLISAQNPDIIGIDEFYTRRRGEYAIKDSMKKLMHSDECYVEPFSFNTDHEAMGMAIFSKFPVVNKGIIMLSTEPNSSNQCIFVDVKKGDKTFRYYNVHLQSIRFDPIDYEYLSRVSKKGKPDVSSSRRIGSKLKRAFIKRSEQVVKIKAHAAQCPYPYIIAGDFNDTPASYAVAQMTKGLKNTFREKGVGFARTYNGSFPNFQIDYILVNSSFDVADYYTLRKKLSDHYPVCSTLLLK</sequence>
<dbReference type="PANTHER" id="PTHR14859:SF15">
    <property type="entry name" value="ENDONUCLEASE_EXONUCLEASE_PHOSPHATASE DOMAIN-CONTAINING PROTEIN"/>
    <property type="match status" value="1"/>
</dbReference>
<proteinExistence type="predicted"/>
<dbReference type="OrthoDB" id="635146at2"/>
<keyword evidence="1" id="KW-0472">Membrane</keyword>
<dbReference type="Gene3D" id="3.60.10.10">
    <property type="entry name" value="Endonuclease/exonuclease/phosphatase"/>
    <property type="match status" value="1"/>
</dbReference>
<dbReference type="CDD" id="cd09084">
    <property type="entry name" value="EEP-2"/>
    <property type="match status" value="1"/>
</dbReference>
<dbReference type="Pfam" id="PF03372">
    <property type="entry name" value="Exo_endo_phos"/>
    <property type="match status" value="1"/>
</dbReference>
<keyword evidence="1" id="KW-1133">Transmembrane helix</keyword>
<dbReference type="GO" id="GO:0006506">
    <property type="term" value="P:GPI anchor biosynthetic process"/>
    <property type="evidence" value="ECO:0007669"/>
    <property type="project" value="TreeGrafter"/>
</dbReference>
<dbReference type="EMBL" id="WQLA01000002">
    <property type="protein sequence ID" value="MVN90816.1"/>
    <property type="molecule type" value="Genomic_DNA"/>
</dbReference>